<comment type="caution">
    <text evidence="5">The sequence shown here is derived from an EMBL/GenBank/DDBJ whole genome shotgun (WGS) entry which is preliminary data.</text>
</comment>
<evidence type="ECO:0000256" key="1">
    <source>
        <dbReference type="ARBA" id="ARBA00010139"/>
    </source>
</evidence>
<dbReference type="PANTHER" id="PTHR42877">
    <property type="entry name" value="L-ORNITHINE N(5)-MONOOXYGENASE-RELATED"/>
    <property type="match status" value="1"/>
</dbReference>
<dbReference type="PANTHER" id="PTHR42877:SF7">
    <property type="entry name" value="FLAVIN-BINDING MONOOXYGENASE-RELATED"/>
    <property type="match status" value="1"/>
</dbReference>
<name>A0ABR4BTX9_9HELO</name>
<dbReference type="Gene3D" id="3.50.50.60">
    <property type="entry name" value="FAD/NAD(P)-binding domain"/>
    <property type="match status" value="2"/>
</dbReference>
<dbReference type="InterPro" id="IPR051209">
    <property type="entry name" value="FAD-bind_Monooxygenase_sf"/>
</dbReference>
<keyword evidence="6" id="KW-1185">Reference proteome</keyword>
<reference evidence="5 6" key="1">
    <citation type="journal article" date="2024" name="Commun. Biol.">
        <title>Comparative genomic analysis of thermophilic fungi reveals convergent evolutionary adaptations and gene losses.</title>
        <authorList>
            <person name="Steindorff A.S."/>
            <person name="Aguilar-Pontes M.V."/>
            <person name="Robinson A.J."/>
            <person name="Andreopoulos B."/>
            <person name="LaButti K."/>
            <person name="Kuo A."/>
            <person name="Mondo S."/>
            <person name="Riley R."/>
            <person name="Otillar R."/>
            <person name="Haridas S."/>
            <person name="Lipzen A."/>
            <person name="Grimwood J."/>
            <person name="Schmutz J."/>
            <person name="Clum A."/>
            <person name="Reid I.D."/>
            <person name="Moisan M.C."/>
            <person name="Butler G."/>
            <person name="Nguyen T.T.M."/>
            <person name="Dewar K."/>
            <person name="Conant G."/>
            <person name="Drula E."/>
            <person name="Henrissat B."/>
            <person name="Hansel C."/>
            <person name="Singer S."/>
            <person name="Hutchinson M.I."/>
            <person name="de Vries R.P."/>
            <person name="Natvig D.O."/>
            <person name="Powell A.J."/>
            <person name="Tsang A."/>
            <person name="Grigoriev I.V."/>
        </authorList>
    </citation>
    <scope>NUCLEOTIDE SEQUENCE [LARGE SCALE GENOMIC DNA]</scope>
    <source>
        <strain evidence="5 6">CBS 494.80</strain>
    </source>
</reference>
<dbReference type="Proteomes" id="UP001595075">
    <property type="component" value="Unassembled WGS sequence"/>
</dbReference>
<accession>A0ABR4BTX9</accession>
<evidence type="ECO:0000256" key="2">
    <source>
        <dbReference type="ARBA" id="ARBA00022630"/>
    </source>
</evidence>
<evidence type="ECO:0008006" key="7">
    <source>
        <dbReference type="Google" id="ProtNLM"/>
    </source>
</evidence>
<dbReference type="SUPFAM" id="SSF51905">
    <property type="entry name" value="FAD/NAD(P)-binding domain"/>
    <property type="match status" value="2"/>
</dbReference>
<sequence>MDEISQAFTLKEEPVENFRPLKIRIIGAGYSGIYLGVRIPQKLRNIDLQIYEKNEGVGGTWWENRYPGCACDIPAHSYQYPFEPNPLWSAFYAPALEIRHYLEGVAKKYGVHRFIKMRHQVKEHHWDDTKKRWKFSVENLATGEVMEDDADILIVASGPLNQLKWPDIKGLETFKGARMHSAAWDEVYNFEDKRIGIIGGGSSAIQIVPELQKLPGAKLSCFVRSKTWITNPFGHQAMINLGLDPNEFQFSQEFRDTLASDPAAYLQFRKEIEIQGSMFHSATLIESTMQKEARQMFQSMMETRLSKKPEIAEKLIPSFAVGCRRLTPGPGYLEALSEDNVDFITDEIDSINEQGIRLASGKEISLDVLVCATGFSVSSSSIFATGRNGATLATKTPPYVKTYLGITSQDFPNYFTMLGPNSGVGSGSLTAIIEAQGDYIVKCIRKLQKEDYATLVPKKSSVEDFSEYVGEYFKRTVFMDECRSWYKIGKGEAKRVVALWPGSTQHCIEVLRAPRWEDFDFENRDENRMRWLGNGLSTSNLPEGGDPSFFIHSQFMDTPPVERPEDDTKYKIRPFSH</sequence>
<protein>
    <recommendedName>
        <fullName evidence="7">FAD/NAD(P)-binding domain-containing protein</fullName>
    </recommendedName>
</protein>
<dbReference type="InterPro" id="IPR020946">
    <property type="entry name" value="Flavin_mOase-like"/>
</dbReference>
<gene>
    <name evidence="5" type="ORF">VTL71DRAFT_7380</name>
</gene>
<evidence type="ECO:0000256" key="4">
    <source>
        <dbReference type="ARBA" id="ARBA00023002"/>
    </source>
</evidence>
<dbReference type="InterPro" id="IPR036188">
    <property type="entry name" value="FAD/NAD-bd_sf"/>
</dbReference>
<evidence type="ECO:0000313" key="6">
    <source>
        <dbReference type="Proteomes" id="UP001595075"/>
    </source>
</evidence>
<organism evidence="5 6">
    <name type="scientific">Oculimacula yallundae</name>
    <dbReference type="NCBI Taxonomy" id="86028"/>
    <lineage>
        <taxon>Eukaryota</taxon>
        <taxon>Fungi</taxon>
        <taxon>Dikarya</taxon>
        <taxon>Ascomycota</taxon>
        <taxon>Pezizomycotina</taxon>
        <taxon>Leotiomycetes</taxon>
        <taxon>Helotiales</taxon>
        <taxon>Ploettnerulaceae</taxon>
        <taxon>Oculimacula</taxon>
    </lineage>
</organism>
<dbReference type="Pfam" id="PF00743">
    <property type="entry name" value="FMO-like"/>
    <property type="match status" value="1"/>
</dbReference>
<comment type="similarity">
    <text evidence="1">Belongs to the FAD-binding monooxygenase family.</text>
</comment>
<evidence type="ECO:0000256" key="3">
    <source>
        <dbReference type="ARBA" id="ARBA00022827"/>
    </source>
</evidence>
<dbReference type="EMBL" id="JAZHXI010000019">
    <property type="protein sequence ID" value="KAL2061107.1"/>
    <property type="molecule type" value="Genomic_DNA"/>
</dbReference>
<proteinExistence type="inferred from homology"/>
<keyword evidence="4" id="KW-0560">Oxidoreductase</keyword>
<keyword evidence="3" id="KW-0274">FAD</keyword>
<evidence type="ECO:0000313" key="5">
    <source>
        <dbReference type="EMBL" id="KAL2061107.1"/>
    </source>
</evidence>
<keyword evidence="2" id="KW-0285">Flavoprotein</keyword>